<feature type="region of interest" description="Disordered" evidence="1">
    <location>
        <begin position="165"/>
        <end position="226"/>
    </location>
</feature>
<dbReference type="EMBL" id="JACHNA010000001">
    <property type="protein sequence ID" value="MBB4736094.1"/>
    <property type="molecule type" value="Genomic_DNA"/>
</dbReference>
<evidence type="ECO:0000256" key="2">
    <source>
        <dbReference type="SAM" id="Phobius"/>
    </source>
</evidence>
<name>A0A7W7GPV6_9MICC</name>
<dbReference type="RefSeq" id="WP_184241715.1">
    <property type="nucleotide sequence ID" value="NZ_JACHNA010000001.1"/>
</dbReference>
<dbReference type="AlphaFoldDB" id="A0A7W7GPV6"/>
<comment type="caution">
    <text evidence="3">The sequence shown here is derived from an EMBL/GenBank/DDBJ whole genome shotgun (WGS) entry which is preliminary data.</text>
</comment>
<keyword evidence="2" id="KW-0472">Membrane</keyword>
<evidence type="ECO:0000256" key="1">
    <source>
        <dbReference type="SAM" id="MobiDB-lite"/>
    </source>
</evidence>
<keyword evidence="2" id="KW-0812">Transmembrane</keyword>
<dbReference type="InterPro" id="IPR021484">
    <property type="entry name" value="DUF3137"/>
</dbReference>
<keyword evidence="4" id="KW-1185">Reference proteome</keyword>
<gene>
    <name evidence="3" type="ORF">HDA30_001602</name>
</gene>
<reference evidence="3 4" key="1">
    <citation type="submission" date="2020-08" db="EMBL/GenBank/DDBJ databases">
        <title>Sequencing the genomes of 1000 actinobacteria strains.</title>
        <authorList>
            <person name="Klenk H.-P."/>
        </authorList>
    </citation>
    <scope>NUCLEOTIDE SEQUENCE [LARGE SCALE GENOMIC DNA]</scope>
    <source>
        <strain evidence="3 4">DSM 23974</strain>
    </source>
</reference>
<evidence type="ECO:0000313" key="3">
    <source>
        <dbReference type="EMBL" id="MBB4736094.1"/>
    </source>
</evidence>
<sequence>MSRRLDVPSFESIWSGLDHEAMRQVESDATDLQHRMPWYFKVMVVLGLVLFFPSVLVMFIPTVLLGIALMAVPAYVTMRRAGEVSRSATQNVSVPVFQSIAEGLSTPDAAEDGARLNAVYEPEGRVSAPRLRSSGFIMDPSVHQEDVVTGTLGETDFVLADLKWEEMTPPAPSPEEPDEERRSRERRLRSLERQEDHGTLSHLQERELSSLRARDSRGGDLSSLMPAGMKDSARDWLRDLEKDVATTRSSFVYFSADFHKEFTSTTFLLPTQQHQAFRSMSDQAAETMGLSPLRLEDVRVSQRFDAWTSDQVEARYLITPEFMDTLQQLHERFDTEHIAVSFTHGQMHIGAALDRNRFGLDVVRQQDLGIEDVARQVYDDFLLFLGLVEDFRLNTRIWSKR</sequence>
<evidence type="ECO:0000313" key="4">
    <source>
        <dbReference type="Proteomes" id="UP000540191"/>
    </source>
</evidence>
<protein>
    <recommendedName>
        <fullName evidence="5">DUF3137 domain-containing protein</fullName>
    </recommendedName>
</protein>
<feature type="transmembrane region" description="Helical" evidence="2">
    <location>
        <begin position="43"/>
        <end position="76"/>
    </location>
</feature>
<proteinExistence type="predicted"/>
<evidence type="ECO:0008006" key="5">
    <source>
        <dbReference type="Google" id="ProtNLM"/>
    </source>
</evidence>
<feature type="compositionally biased region" description="Basic and acidic residues" evidence="1">
    <location>
        <begin position="179"/>
        <end position="218"/>
    </location>
</feature>
<dbReference type="Proteomes" id="UP000540191">
    <property type="component" value="Unassembled WGS sequence"/>
</dbReference>
<organism evidence="3 4">
    <name type="scientific">Micrococcus cohnii</name>
    <dbReference type="NCBI Taxonomy" id="993416"/>
    <lineage>
        <taxon>Bacteria</taxon>
        <taxon>Bacillati</taxon>
        <taxon>Actinomycetota</taxon>
        <taxon>Actinomycetes</taxon>
        <taxon>Micrococcales</taxon>
        <taxon>Micrococcaceae</taxon>
        <taxon>Micrococcus</taxon>
    </lineage>
</organism>
<dbReference type="Pfam" id="PF11335">
    <property type="entry name" value="DUF3137"/>
    <property type="match status" value="1"/>
</dbReference>
<keyword evidence="2" id="KW-1133">Transmembrane helix</keyword>
<accession>A0A7W7GPV6</accession>